<keyword evidence="4" id="KW-1185">Reference proteome</keyword>
<dbReference type="InterPro" id="IPR029016">
    <property type="entry name" value="GAF-like_dom_sf"/>
</dbReference>
<dbReference type="SMART" id="SM00267">
    <property type="entry name" value="GGDEF"/>
    <property type="match status" value="1"/>
</dbReference>
<evidence type="ECO:0000313" key="3">
    <source>
        <dbReference type="EMBL" id="BCZ23083.1"/>
    </source>
</evidence>
<dbReference type="Proteomes" id="UP000826012">
    <property type="component" value="Chromosome"/>
</dbReference>
<reference evidence="3 4" key="1">
    <citation type="submission" date="2021-07" db="EMBL/GenBank/DDBJ databases">
        <title>Complete genome sequence of nontuberculous Mycobacterium sp. TY59.</title>
        <authorList>
            <person name="Fukushima K."/>
        </authorList>
    </citation>
    <scope>NUCLEOTIDE SEQUENCE [LARGE SCALE GENOMIC DNA]</scope>
    <source>
        <strain evidence="3 4">TY59</strain>
    </source>
</reference>
<dbReference type="SMART" id="SM00065">
    <property type="entry name" value="GAF"/>
    <property type="match status" value="1"/>
</dbReference>
<proteinExistence type="predicted"/>
<name>A0ABM7SRS3_9MYCO</name>
<protein>
    <submittedName>
        <fullName evidence="3">Bifunctional diguanylate cyclase/phosphodiesterase</fullName>
    </submittedName>
</protein>
<dbReference type="RefSeq" id="WP_221041781.1">
    <property type="nucleotide sequence ID" value="NZ_AP024828.1"/>
</dbReference>
<dbReference type="InterPro" id="IPR001633">
    <property type="entry name" value="EAL_dom"/>
</dbReference>
<dbReference type="EMBL" id="AP024828">
    <property type="protein sequence ID" value="BCZ23083.1"/>
    <property type="molecule type" value="Genomic_DNA"/>
</dbReference>
<dbReference type="SUPFAM" id="SSF55781">
    <property type="entry name" value="GAF domain-like"/>
    <property type="match status" value="1"/>
</dbReference>
<dbReference type="Gene3D" id="3.30.70.270">
    <property type="match status" value="1"/>
</dbReference>
<dbReference type="InterPro" id="IPR052155">
    <property type="entry name" value="Biofilm_reg_signaling"/>
</dbReference>
<sequence>MPRSVDLVVTSVATQLMEATASTATQVSEKVLAQLVEQFDVDASFLRHHAQDAPASVLVAEWRRRTDAADSDPVDLERDGAESVLAQCERDRKPVVTRPDQPNGWIRRSLNQGRSPVSPSLAVAPLVSGDATTGVLGFVKFGARKWKQEEINTLEAVAALFAQLQARIAAEERLRYLAEHDDLTGVHNRRALVAYLTERLTAGSPGPVAVFYLDLDRLKPINDYLGHTAGDWFIRMFAQRLEECAGSQGMIARLGGDEFVVIPHQPMSSDDAEAFAGRLSAMLRDRLTIGGHVISRTVSIGLAVGTPGTDNCADLLRRADEAVLTAKRAGGNQTAVSTDDMSLKRAFRNDIELHLQGDIESEGLLLHYLPEVDLWTGAIVGAEALVRWRHPVWGLLLPDAFIGVAESTNLAAELGRWVMRSACAEFSGWRANGVGQGAMLRINVSPIQLISGNFVESVADTIGEFGIDAESVCLEITERAVVHDIETTRKTLTELKKVGVQIAIDDFGTGYAVLSHLKSLPVDMLKIDAGFVRDVGTDAGDMAIVRAIIGLAEAFGLEVVAEGVETPAAALTLMQHGCHRAQGFLLSRPLPGDAMEALLSARWMPMPFLADRESSSLGPV</sequence>
<evidence type="ECO:0000313" key="4">
    <source>
        <dbReference type="Proteomes" id="UP000826012"/>
    </source>
</evidence>
<dbReference type="InterPro" id="IPR000160">
    <property type="entry name" value="GGDEF_dom"/>
</dbReference>
<dbReference type="CDD" id="cd01948">
    <property type="entry name" value="EAL"/>
    <property type="match status" value="1"/>
</dbReference>
<dbReference type="InterPro" id="IPR035919">
    <property type="entry name" value="EAL_sf"/>
</dbReference>
<dbReference type="PROSITE" id="PS50883">
    <property type="entry name" value="EAL"/>
    <property type="match status" value="1"/>
</dbReference>
<dbReference type="CDD" id="cd01949">
    <property type="entry name" value="GGDEF"/>
    <property type="match status" value="1"/>
</dbReference>
<feature type="domain" description="GGDEF" evidence="2">
    <location>
        <begin position="206"/>
        <end position="339"/>
    </location>
</feature>
<gene>
    <name evidence="3" type="ORF">MTY59_29380</name>
</gene>
<dbReference type="PANTHER" id="PTHR44757">
    <property type="entry name" value="DIGUANYLATE CYCLASE DGCP"/>
    <property type="match status" value="1"/>
</dbReference>
<dbReference type="Pfam" id="PF13185">
    <property type="entry name" value="GAF_2"/>
    <property type="match status" value="1"/>
</dbReference>
<dbReference type="Pfam" id="PF00990">
    <property type="entry name" value="GGDEF"/>
    <property type="match status" value="1"/>
</dbReference>
<dbReference type="PANTHER" id="PTHR44757:SF2">
    <property type="entry name" value="BIOFILM ARCHITECTURE MAINTENANCE PROTEIN MBAA"/>
    <property type="match status" value="1"/>
</dbReference>
<dbReference type="PROSITE" id="PS50887">
    <property type="entry name" value="GGDEF"/>
    <property type="match status" value="1"/>
</dbReference>
<feature type="domain" description="EAL" evidence="1">
    <location>
        <begin position="348"/>
        <end position="603"/>
    </location>
</feature>
<dbReference type="SUPFAM" id="SSF141868">
    <property type="entry name" value="EAL domain-like"/>
    <property type="match status" value="1"/>
</dbReference>
<dbReference type="Gene3D" id="3.20.20.450">
    <property type="entry name" value="EAL domain"/>
    <property type="match status" value="1"/>
</dbReference>
<dbReference type="Gene3D" id="3.30.450.40">
    <property type="match status" value="1"/>
</dbReference>
<evidence type="ECO:0000259" key="2">
    <source>
        <dbReference type="PROSITE" id="PS50887"/>
    </source>
</evidence>
<dbReference type="SUPFAM" id="SSF55073">
    <property type="entry name" value="Nucleotide cyclase"/>
    <property type="match status" value="1"/>
</dbReference>
<accession>A0ABM7SRS3</accession>
<evidence type="ECO:0000259" key="1">
    <source>
        <dbReference type="PROSITE" id="PS50883"/>
    </source>
</evidence>
<dbReference type="Pfam" id="PF00563">
    <property type="entry name" value="EAL"/>
    <property type="match status" value="1"/>
</dbReference>
<dbReference type="InterPro" id="IPR043128">
    <property type="entry name" value="Rev_trsase/Diguanyl_cyclase"/>
</dbReference>
<dbReference type="InterPro" id="IPR029787">
    <property type="entry name" value="Nucleotide_cyclase"/>
</dbReference>
<dbReference type="InterPro" id="IPR003018">
    <property type="entry name" value="GAF"/>
</dbReference>
<dbReference type="SMART" id="SM00052">
    <property type="entry name" value="EAL"/>
    <property type="match status" value="1"/>
</dbReference>
<dbReference type="NCBIfam" id="TIGR00254">
    <property type="entry name" value="GGDEF"/>
    <property type="match status" value="1"/>
</dbReference>
<organism evidence="3 4">
    <name type="scientific">Mycobacterium senriense</name>
    <dbReference type="NCBI Taxonomy" id="2775496"/>
    <lineage>
        <taxon>Bacteria</taxon>
        <taxon>Bacillati</taxon>
        <taxon>Actinomycetota</taxon>
        <taxon>Actinomycetes</taxon>
        <taxon>Mycobacteriales</taxon>
        <taxon>Mycobacteriaceae</taxon>
        <taxon>Mycobacterium</taxon>
        <taxon>Mycobacterium avium complex (MAC)</taxon>
    </lineage>
</organism>